<comment type="caution">
    <text evidence="2">The sequence shown here is derived from an EMBL/GenBank/DDBJ whole genome shotgun (WGS) entry which is preliminary data.</text>
</comment>
<dbReference type="PANTHER" id="PTHR43798">
    <property type="entry name" value="MONOACYLGLYCEROL LIPASE"/>
    <property type="match status" value="1"/>
</dbReference>
<dbReference type="PRINTS" id="PR00111">
    <property type="entry name" value="ABHYDROLASE"/>
</dbReference>
<sequence length="244" mass="27821">MGRVEKELFVQLRDVKLFTKIYGQKKDKPTVVMDAGYGDYSKSWDQVVTEVSQLTEVVVYDRAGLGRSEKSRNRRTSQEMVKELKELLTILNVDTPIILVGHSFGGINIRLFATKYPDDVAGLLLVDSTPEEYKERFLPIMSNEFQVAYHQQFIHESNYDEFMESLRTVGENKTTLDIPLMVLCAGKKDHYTVEAQELWNEMQAELVGISTNGQLVIANESGHFIQKDEPNIVIDAIKRLVKDA</sequence>
<keyword evidence="2" id="KW-0378">Hydrolase</keyword>
<dbReference type="InterPro" id="IPR000073">
    <property type="entry name" value="AB_hydrolase_1"/>
</dbReference>
<dbReference type="GO" id="GO:0016787">
    <property type="term" value="F:hydrolase activity"/>
    <property type="evidence" value="ECO:0007669"/>
    <property type="project" value="UniProtKB-KW"/>
</dbReference>
<proteinExistence type="predicted"/>
<dbReference type="PANTHER" id="PTHR43798:SF33">
    <property type="entry name" value="HYDROLASE, PUTATIVE (AFU_ORTHOLOGUE AFUA_2G14860)-RELATED"/>
    <property type="match status" value="1"/>
</dbReference>
<dbReference type="Gene3D" id="3.40.50.1820">
    <property type="entry name" value="alpha/beta hydrolase"/>
    <property type="match status" value="1"/>
</dbReference>
<evidence type="ECO:0000313" key="2">
    <source>
        <dbReference type="EMBL" id="MEI5907035.1"/>
    </source>
</evidence>
<dbReference type="InterPro" id="IPR050266">
    <property type="entry name" value="AB_hydrolase_sf"/>
</dbReference>
<dbReference type="SUPFAM" id="SSF53474">
    <property type="entry name" value="alpha/beta-Hydrolases"/>
    <property type="match status" value="1"/>
</dbReference>
<dbReference type="Pfam" id="PF00561">
    <property type="entry name" value="Abhydrolase_1"/>
    <property type="match status" value="1"/>
</dbReference>
<protein>
    <submittedName>
        <fullName evidence="2">Alpha/beta hydrolase</fullName>
    </submittedName>
</protein>
<dbReference type="EMBL" id="JBBAXC010000005">
    <property type="protein sequence ID" value="MEI5907035.1"/>
    <property type="molecule type" value="Genomic_DNA"/>
</dbReference>
<accession>A0ABU8HCH2</accession>
<organism evidence="2 3">
    <name type="scientific">Bacillus spongiae</name>
    <dbReference type="NCBI Taxonomy" id="2683610"/>
    <lineage>
        <taxon>Bacteria</taxon>
        <taxon>Bacillati</taxon>
        <taxon>Bacillota</taxon>
        <taxon>Bacilli</taxon>
        <taxon>Bacillales</taxon>
        <taxon>Bacillaceae</taxon>
        <taxon>Bacillus</taxon>
    </lineage>
</organism>
<gene>
    <name evidence="2" type="ORF">WAK64_08195</name>
</gene>
<name>A0ABU8HCH2_9BACI</name>
<reference evidence="2 3" key="1">
    <citation type="journal article" date="2018" name="J. Microbiol.">
        <title>Bacillus spongiae sp. nov., isolated from sponge of Jeju Island.</title>
        <authorList>
            <person name="Lee G.E."/>
            <person name="Im W.T."/>
            <person name="Park J.S."/>
        </authorList>
    </citation>
    <scope>NUCLEOTIDE SEQUENCE [LARGE SCALE GENOMIC DNA]</scope>
    <source>
        <strain evidence="2 3">135PIL107-10</strain>
    </source>
</reference>
<dbReference type="InterPro" id="IPR029058">
    <property type="entry name" value="AB_hydrolase_fold"/>
</dbReference>
<evidence type="ECO:0000313" key="3">
    <source>
        <dbReference type="Proteomes" id="UP001312865"/>
    </source>
</evidence>
<evidence type="ECO:0000259" key="1">
    <source>
        <dbReference type="Pfam" id="PF00561"/>
    </source>
</evidence>
<dbReference type="Proteomes" id="UP001312865">
    <property type="component" value="Unassembled WGS sequence"/>
</dbReference>
<feature type="domain" description="AB hydrolase-1" evidence="1">
    <location>
        <begin position="29"/>
        <end position="133"/>
    </location>
</feature>
<keyword evidence="3" id="KW-1185">Reference proteome</keyword>